<feature type="region of interest" description="Disordered" evidence="1">
    <location>
        <begin position="110"/>
        <end position="157"/>
    </location>
</feature>
<feature type="chain" id="PRO_5042994333" evidence="2">
    <location>
        <begin position="17"/>
        <end position="184"/>
    </location>
</feature>
<feature type="non-terminal residue" evidence="3">
    <location>
        <position position="1"/>
    </location>
</feature>
<evidence type="ECO:0000313" key="4">
    <source>
        <dbReference type="Proteomes" id="UP001328107"/>
    </source>
</evidence>
<comment type="caution">
    <text evidence="3">The sequence shown here is derived from an EMBL/GenBank/DDBJ whole genome shotgun (WGS) entry which is preliminary data.</text>
</comment>
<accession>A0AAN4ZKX6</accession>
<feature type="signal peptide" evidence="2">
    <location>
        <begin position="1"/>
        <end position="16"/>
    </location>
</feature>
<evidence type="ECO:0000256" key="1">
    <source>
        <dbReference type="SAM" id="MobiDB-lite"/>
    </source>
</evidence>
<evidence type="ECO:0000256" key="2">
    <source>
        <dbReference type="SAM" id="SignalP"/>
    </source>
</evidence>
<name>A0AAN4ZKX6_9BILA</name>
<organism evidence="3 4">
    <name type="scientific">Pristionchus mayeri</name>
    <dbReference type="NCBI Taxonomy" id="1317129"/>
    <lineage>
        <taxon>Eukaryota</taxon>
        <taxon>Metazoa</taxon>
        <taxon>Ecdysozoa</taxon>
        <taxon>Nematoda</taxon>
        <taxon>Chromadorea</taxon>
        <taxon>Rhabditida</taxon>
        <taxon>Rhabditina</taxon>
        <taxon>Diplogasteromorpha</taxon>
        <taxon>Diplogasteroidea</taxon>
        <taxon>Neodiplogasteridae</taxon>
        <taxon>Pristionchus</taxon>
    </lineage>
</organism>
<keyword evidence="2" id="KW-0732">Signal</keyword>
<dbReference type="EMBL" id="BTRK01000002">
    <property type="protein sequence ID" value="GMR38895.1"/>
    <property type="molecule type" value="Genomic_DNA"/>
</dbReference>
<dbReference type="Proteomes" id="UP001328107">
    <property type="component" value="Unassembled WGS sequence"/>
</dbReference>
<feature type="compositionally biased region" description="Low complexity" evidence="1">
    <location>
        <begin position="110"/>
        <end position="123"/>
    </location>
</feature>
<reference evidence="4" key="1">
    <citation type="submission" date="2022-10" db="EMBL/GenBank/DDBJ databases">
        <title>Genome assembly of Pristionchus species.</title>
        <authorList>
            <person name="Yoshida K."/>
            <person name="Sommer R.J."/>
        </authorList>
    </citation>
    <scope>NUCLEOTIDE SEQUENCE [LARGE SCALE GENOMIC DNA]</scope>
    <source>
        <strain evidence="4">RS5460</strain>
    </source>
</reference>
<keyword evidence="4" id="KW-1185">Reference proteome</keyword>
<feature type="non-terminal residue" evidence="3">
    <location>
        <position position="184"/>
    </location>
</feature>
<gene>
    <name evidence="3" type="ORF">PMAYCL1PPCAC_09090</name>
</gene>
<protein>
    <submittedName>
        <fullName evidence="3">Uncharacterized protein</fullName>
    </submittedName>
</protein>
<evidence type="ECO:0000313" key="3">
    <source>
        <dbReference type="EMBL" id="GMR38895.1"/>
    </source>
</evidence>
<feature type="compositionally biased region" description="Polar residues" evidence="1">
    <location>
        <begin position="143"/>
        <end position="157"/>
    </location>
</feature>
<proteinExistence type="predicted"/>
<sequence length="184" mass="19769">FFSSFFFLSFLSFFSSEDSELTLDFDFSFDSDDSEDLLSLDLHPPLFVVFVSGVDEMAESVDTSTIIVLSPAGPAVVSSTKITVGSWVSPPSPPPTVVVSDLDPPPTVVVSSSTMTSVESSVSPPMPPIVEDSYSEGKDTDTETSWNEGTATNQMRTCPSSVDPKIGLARAVAKREKIIQVRCI</sequence>
<dbReference type="AlphaFoldDB" id="A0AAN4ZKX6"/>